<evidence type="ECO:0000256" key="3">
    <source>
        <dbReference type="ARBA" id="ARBA00022448"/>
    </source>
</evidence>
<dbReference type="Pfam" id="PF01496">
    <property type="entry name" value="V_ATPase_I"/>
    <property type="match status" value="1"/>
</dbReference>
<reference evidence="9 10" key="1">
    <citation type="submission" date="2021-02" db="EMBL/GenBank/DDBJ databases">
        <title>Whole genome sequencing of Streptomyces actuosus VRA1.</title>
        <authorList>
            <person name="Sen G."/>
            <person name="Sen A."/>
        </authorList>
    </citation>
    <scope>NUCLEOTIDE SEQUENCE [LARGE SCALE GENOMIC DNA]</scope>
    <source>
        <strain evidence="9 10">VRA1</strain>
    </source>
</reference>
<dbReference type="EMBL" id="JAFFZS010000001">
    <property type="protein sequence ID" value="MBN0042772.1"/>
    <property type="molecule type" value="Genomic_DNA"/>
</dbReference>
<keyword evidence="5 8" id="KW-1133">Transmembrane helix</keyword>
<dbReference type="PANTHER" id="PTHR11629:SF63">
    <property type="entry name" value="V-TYPE PROTON ATPASE SUBUNIT A"/>
    <property type="match status" value="1"/>
</dbReference>
<comment type="subcellular location">
    <subcellularLocation>
        <location evidence="1">Membrane</location>
        <topology evidence="1">Multi-pass membrane protein</topology>
    </subcellularLocation>
</comment>
<evidence type="ECO:0000256" key="8">
    <source>
        <dbReference type="SAM" id="Phobius"/>
    </source>
</evidence>
<keyword evidence="4 8" id="KW-0812">Transmembrane</keyword>
<dbReference type="PANTHER" id="PTHR11629">
    <property type="entry name" value="VACUOLAR PROTON ATPASES"/>
    <property type="match status" value="1"/>
</dbReference>
<accession>A0ABS2VI52</accession>
<evidence type="ECO:0000256" key="4">
    <source>
        <dbReference type="ARBA" id="ARBA00022692"/>
    </source>
</evidence>
<feature type="transmembrane region" description="Helical" evidence="8">
    <location>
        <begin position="325"/>
        <end position="348"/>
    </location>
</feature>
<comment type="caution">
    <text evidence="9">The sequence shown here is derived from an EMBL/GenBank/DDBJ whole genome shotgun (WGS) entry which is preliminary data.</text>
</comment>
<dbReference type="Proteomes" id="UP000788262">
    <property type="component" value="Unassembled WGS sequence"/>
</dbReference>
<proteinExistence type="inferred from homology"/>
<name>A0ABS2VI52_STRAS</name>
<feature type="transmembrane region" description="Helical" evidence="8">
    <location>
        <begin position="182"/>
        <end position="210"/>
    </location>
</feature>
<protein>
    <submittedName>
        <fullName evidence="9">ATPase</fullName>
    </submittedName>
</protein>
<keyword evidence="6" id="KW-0406">Ion transport</keyword>
<keyword evidence="7 8" id="KW-0472">Membrane</keyword>
<gene>
    <name evidence="9" type="ORF">JS756_01320</name>
</gene>
<evidence type="ECO:0000313" key="10">
    <source>
        <dbReference type="Proteomes" id="UP000788262"/>
    </source>
</evidence>
<keyword evidence="10" id="KW-1185">Reference proteome</keyword>
<evidence type="ECO:0000256" key="6">
    <source>
        <dbReference type="ARBA" id="ARBA00023065"/>
    </source>
</evidence>
<evidence type="ECO:0000256" key="5">
    <source>
        <dbReference type="ARBA" id="ARBA00022989"/>
    </source>
</evidence>
<feature type="transmembrane region" description="Helical" evidence="8">
    <location>
        <begin position="377"/>
        <end position="395"/>
    </location>
</feature>
<dbReference type="InterPro" id="IPR002490">
    <property type="entry name" value="V-ATPase_116kDa_su"/>
</dbReference>
<feature type="transmembrane region" description="Helical" evidence="8">
    <location>
        <begin position="297"/>
        <end position="319"/>
    </location>
</feature>
<keyword evidence="3" id="KW-0813">Transport</keyword>
<evidence type="ECO:0000256" key="7">
    <source>
        <dbReference type="ARBA" id="ARBA00023136"/>
    </source>
</evidence>
<evidence type="ECO:0000256" key="2">
    <source>
        <dbReference type="ARBA" id="ARBA00009904"/>
    </source>
</evidence>
<evidence type="ECO:0000256" key="1">
    <source>
        <dbReference type="ARBA" id="ARBA00004141"/>
    </source>
</evidence>
<feature type="transmembrane region" description="Helical" evidence="8">
    <location>
        <begin position="407"/>
        <end position="430"/>
    </location>
</feature>
<feature type="transmembrane region" description="Helical" evidence="8">
    <location>
        <begin position="264"/>
        <end position="285"/>
    </location>
</feature>
<dbReference type="RefSeq" id="WP_205381000.1">
    <property type="nucleotide sequence ID" value="NZ_JAFFZS010000001.1"/>
</dbReference>
<feature type="transmembrane region" description="Helical" evidence="8">
    <location>
        <begin position="222"/>
        <end position="244"/>
    </location>
</feature>
<organism evidence="9 10">
    <name type="scientific">Streptomyces actuosus</name>
    <dbReference type="NCBI Taxonomy" id="1885"/>
    <lineage>
        <taxon>Bacteria</taxon>
        <taxon>Bacillati</taxon>
        <taxon>Actinomycetota</taxon>
        <taxon>Actinomycetes</taxon>
        <taxon>Kitasatosporales</taxon>
        <taxon>Streptomycetaceae</taxon>
        <taxon>Streptomyces</taxon>
    </lineage>
</organism>
<sequence length="470" mass="48046">MNSWADSWTPTRMRRVAVVAPRGSLRDVLVRVADAGCVELDGAGATEREGQGPAARRLRSLGTAAAGPLLSPAAPDLDALGADGRADLLAGEAELEAYRDAAVERGPLTALAGWCPAAELPRLRAVLAGTEGAVVTLRAPRGIDPPTRLQDRGPVRRSLVPLVRTYGTVPYTDLDPTLPAGLAYVVMFGLMFGDAGHGILLLLGALLLRSGRLARWPGLRPAWPFLAGAGVASMLAGVAYGEFFGPTGVLPVLWLSPLDEPLRLLGSAVAFGAVLLALSYAAGIANRWREGGPGRALYAASGIAGAAVFLGLAALAGGLALRAPVLAVAGAVLTLTGLALAGTGLYAASGGGGAGVMQTGVQLFDVVVRIGSNTVSFARLAAFGLTHAALGGIVWQGTTALAAHGPAAVVAAGAVFLLGNALAFALEALVAGVQALRLEFYELFSRVFDAEGRPFRPWHVPTFHGTEVTT</sequence>
<evidence type="ECO:0000313" key="9">
    <source>
        <dbReference type="EMBL" id="MBN0042772.1"/>
    </source>
</evidence>
<comment type="similarity">
    <text evidence="2">Belongs to the V-ATPase 116 kDa subunit family.</text>
</comment>